<dbReference type="RefSeq" id="XP_033426203.1">
    <property type="nucleotide sequence ID" value="XM_033570171.1"/>
</dbReference>
<sequence>MPVHVNNDPNCDQNFRRAYYDQFQQCINDNQIVSTRLQHHGYGYAPSQPKPQPPRWPAEAAAEDGKEY</sequence>
<evidence type="ECO:0000256" key="1">
    <source>
        <dbReference type="SAM" id="MobiDB-lite"/>
    </source>
</evidence>
<proteinExistence type="predicted"/>
<evidence type="ECO:0000313" key="2">
    <source>
        <dbReference type="EMBL" id="KAA8646842.1"/>
    </source>
</evidence>
<accession>A0A5M9MIK7</accession>
<reference evidence="2 3" key="1">
    <citation type="submission" date="2019-08" db="EMBL/GenBank/DDBJ databases">
        <title>The genome sequence of a newly discovered highly antifungal drug resistant Aspergillus species, Aspergillus tanneri NIH 1004.</title>
        <authorList>
            <person name="Mounaud S."/>
            <person name="Singh I."/>
            <person name="Joardar V."/>
            <person name="Pakala S."/>
            <person name="Pakala S."/>
            <person name="Venepally P."/>
            <person name="Chung J.K."/>
            <person name="Losada L."/>
            <person name="Nierman W.C."/>
        </authorList>
    </citation>
    <scope>NUCLEOTIDE SEQUENCE [LARGE SCALE GENOMIC DNA]</scope>
    <source>
        <strain evidence="2 3">NIH1004</strain>
    </source>
</reference>
<comment type="caution">
    <text evidence="2">The sequence shown here is derived from an EMBL/GenBank/DDBJ whole genome shotgun (WGS) entry which is preliminary data.</text>
</comment>
<dbReference type="Proteomes" id="UP000324241">
    <property type="component" value="Unassembled WGS sequence"/>
</dbReference>
<gene>
    <name evidence="2" type="ORF">ATNIH1004_005517</name>
</gene>
<name>A0A5M9MIK7_9EURO</name>
<protein>
    <submittedName>
        <fullName evidence="2">Uncharacterized protein</fullName>
    </submittedName>
</protein>
<dbReference type="AlphaFoldDB" id="A0A5M9MIK7"/>
<dbReference type="GeneID" id="54328219"/>
<evidence type="ECO:0000313" key="3">
    <source>
        <dbReference type="Proteomes" id="UP000324241"/>
    </source>
</evidence>
<feature type="region of interest" description="Disordered" evidence="1">
    <location>
        <begin position="41"/>
        <end position="68"/>
    </location>
</feature>
<dbReference type="EMBL" id="QUQM01000004">
    <property type="protein sequence ID" value="KAA8646842.1"/>
    <property type="molecule type" value="Genomic_DNA"/>
</dbReference>
<organism evidence="2 3">
    <name type="scientific">Aspergillus tanneri</name>
    <dbReference type="NCBI Taxonomy" id="1220188"/>
    <lineage>
        <taxon>Eukaryota</taxon>
        <taxon>Fungi</taxon>
        <taxon>Dikarya</taxon>
        <taxon>Ascomycota</taxon>
        <taxon>Pezizomycotina</taxon>
        <taxon>Eurotiomycetes</taxon>
        <taxon>Eurotiomycetidae</taxon>
        <taxon>Eurotiales</taxon>
        <taxon>Aspergillaceae</taxon>
        <taxon>Aspergillus</taxon>
        <taxon>Aspergillus subgen. Circumdati</taxon>
    </lineage>
</organism>